<dbReference type="RefSeq" id="WP_380686213.1">
    <property type="nucleotide sequence ID" value="NZ_JBHRSS010000001.1"/>
</dbReference>
<organism evidence="9 10">
    <name type="scientific">Salinisphaera aquimarina</name>
    <dbReference type="NCBI Taxonomy" id="2094031"/>
    <lineage>
        <taxon>Bacteria</taxon>
        <taxon>Pseudomonadati</taxon>
        <taxon>Pseudomonadota</taxon>
        <taxon>Gammaproteobacteria</taxon>
        <taxon>Salinisphaerales</taxon>
        <taxon>Salinisphaeraceae</taxon>
        <taxon>Salinisphaera</taxon>
    </lineage>
</organism>
<dbReference type="SUPFAM" id="SSF81452">
    <property type="entry name" value="Cytochrome c oxidase subunit III-like"/>
    <property type="match status" value="1"/>
</dbReference>
<dbReference type="Gene3D" id="1.20.120.80">
    <property type="entry name" value="Cytochrome c oxidase, subunit III, four-helix bundle"/>
    <property type="match status" value="1"/>
</dbReference>
<feature type="transmembrane region" description="Helical" evidence="7">
    <location>
        <begin position="150"/>
        <end position="173"/>
    </location>
</feature>
<keyword evidence="10" id="KW-1185">Reference proteome</keyword>
<sequence>MTERAPYLAEQFDDLEQQRHADIMGMWLFLATELLLFGGVFMAFAVNRWFHPETFGEAAHELDLVLGSVNTAILLTSGLTMALAERAMAVRRRGLTLALLGATLALGLVFLSIKGFEYYKEYSEQLLPITGLAFGYTGAHPEHAQMFFNFYFVLTAMHALHMAIGLAIIAVLMGIGQCWRQPDRFERQVRIVGLYWAFVDVVWVFVFTTLYLLRS</sequence>
<keyword evidence="5 7" id="KW-0472">Membrane</keyword>
<dbReference type="PANTHER" id="PTHR11403">
    <property type="entry name" value="CYTOCHROME C OXIDASE SUBUNIT III"/>
    <property type="match status" value="1"/>
</dbReference>
<evidence type="ECO:0000256" key="1">
    <source>
        <dbReference type="ARBA" id="ARBA00004141"/>
    </source>
</evidence>
<evidence type="ECO:0000256" key="5">
    <source>
        <dbReference type="ARBA" id="ARBA00023136"/>
    </source>
</evidence>
<dbReference type="Proteomes" id="UP001595462">
    <property type="component" value="Unassembled WGS sequence"/>
</dbReference>
<dbReference type="InterPro" id="IPR013833">
    <property type="entry name" value="Cyt_c_oxidase_su3_a-hlx"/>
</dbReference>
<evidence type="ECO:0000256" key="2">
    <source>
        <dbReference type="ARBA" id="ARBA00010581"/>
    </source>
</evidence>
<dbReference type="Pfam" id="PF00510">
    <property type="entry name" value="COX3"/>
    <property type="match status" value="1"/>
</dbReference>
<dbReference type="PANTHER" id="PTHR11403:SF6">
    <property type="entry name" value="NITRIC OXIDE REDUCTASE SUBUNIT E"/>
    <property type="match status" value="1"/>
</dbReference>
<evidence type="ECO:0000259" key="8">
    <source>
        <dbReference type="PROSITE" id="PS50253"/>
    </source>
</evidence>
<evidence type="ECO:0000256" key="4">
    <source>
        <dbReference type="ARBA" id="ARBA00022989"/>
    </source>
</evidence>
<comment type="similarity">
    <text evidence="2 6">Belongs to the cytochrome c oxidase subunit 3 family.</text>
</comment>
<feature type="transmembrane region" description="Helical" evidence="7">
    <location>
        <begin position="194"/>
        <end position="213"/>
    </location>
</feature>
<gene>
    <name evidence="9" type="ORF">ACFOSU_02710</name>
</gene>
<evidence type="ECO:0000313" key="10">
    <source>
        <dbReference type="Proteomes" id="UP001595462"/>
    </source>
</evidence>
<feature type="transmembrane region" description="Helical" evidence="7">
    <location>
        <begin position="21"/>
        <end position="44"/>
    </location>
</feature>
<comment type="subcellular location">
    <subcellularLocation>
        <location evidence="6">Cell membrane</location>
        <topology evidence="6">Multi-pass membrane protein</topology>
    </subcellularLocation>
    <subcellularLocation>
        <location evidence="1">Membrane</location>
        <topology evidence="1">Multi-pass membrane protein</topology>
    </subcellularLocation>
</comment>
<dbReference type="EMBL" id="JBHRSS010000001">
    <property type="protein sequence ID" value="MFC3102800.1"/>
    <property type="molecule type" value="Genomic_DNA"/>
</dbReference>
<evidence type="ECO:0000256" key="6">
    <source>
        <dbReference type="RuleBase" id="RU003376"/>
    </source>
</evidence>
<accession>A0ABV7EJE3</accession>
<dbReference type="InterPro" id="IPR000298">
    <property type="entry name" value="Cyt_c_oxidase-like_su3"/>
</dbReference>
<reference evidence="10" key="1">
    <citation type="journal article" date="2019" name="Int. J. Syst. Evol. Microbiol.">
        <title>The Global Catalogue of Microorganisms (GCM) 10K type strain sequencing project: providing services to taxonomists for standard genome sequencing and annotation.</title>
        <authorList>
            <consortium name="The Broad Institute Genomics Platform"/>
            <consortium name="The Broad Institute Genome Sequencing Center for Infectious Disease"/>
            <person name="Wu L."/>
            <person name="Ma J."/>
        </authorList>
    </citation>
    <scope>NUCLEOTIDE SEQUENCE [LARGE SCALE GENOMIC DNA]</scope>
    <source>
        <strain evidence="10">KCTC 52640</strain>
    </source>
</reference>
<name>A0ABV7EJE3_9GAMM</name>
<evidence type="ECO:0000313" key="9">
    <source>
        <dbReference type="EMBL" id="MFC3102800.1"/>
    </source>
</evidence>
<evidence type="ECO:0000256" key="7">
    <source>
        <dbReference type="SAM" id="Phobius"/>
    </source>
</evidence>
<comment type="caution">
    <text evidence="9">The sequence shown here is derived from an EMBL/GenBank/DDBJ whole genome shotgun (WGS) entry which is preliminary data.</text>
</comment>
<proteinExistence type="inferred from homology"/>
<evidence type="ECO:0000256" key="3">
    <source>
        <dbReference type="ARBA" id="ARBA00022692"/>
    </source>
</evidence>
<dbReference type="InterPro" id="IPR024791">
    <property type="entry name" value="Cyt_c/ubiquinol_Oxase_su3"/>
</dbReference>
<dbReference type="PROSITE" id="PS50253">
    <property type="entry name" value="COX3"/>
    <property type="match status" value="1"/>
</dbReference>
<feature type="domain" description="Heme-copper oxidase subunit III family profile" evidence="8">
    <location>
        <begin position="1"/>
        <end position="215"/>
    </location>
</feature>
<keyword evidence="3 6" id="KW-0812">Transmembrane</keyword>
<feature type="transmembrane region" description="Helical" evidence="7">
    <location>
        <begin position="64"/>
        <end position="83"/>
    </location>
</feature>
<keyword evidence="4 7" id="KW-1133">Transmembrane helix</keyword>
<protein>
    <submittedName>
        <fullName evidence="9">Cytochrome c oxidase subunit 3</fullName>
    </submittedName>
</protein>
<dbReference type="InterPro" id="IPR035973">
    <property type="entry name" value="Cyt_c_oxidase_su3-like_sf"/>
</dbReference>
<feature type="transmembrane region" description="Helical" evidence="7">
    <location>
        <begin position="95"/>
        <end position="113"/>
    </location>
</feature>